<accession>A0ABU8UVQ3</accession>
<dbReference type="InterPro" id="IPR017961">
    <property type="entry name" value="DNA_pol_Y-fam_little_finger"/>
</dbReference>
<comment type="caution">
    <text evidence="3">The sequence shown here is derived from an EMBL/GenBank/DDBJ whole genome shotgun (WGS) entry which is preliminary data.</text>
</comment>
<feature type="domain" description="DNA polymerase Y-family little finger" evidence="2">
    <location>
        <begin position="3"/>
        <end position="74"/>
    </location>
</feature>
<organism evidence="3 4">
    <name type="scientific">Streptomyces machairae</name>
    <dbReference type="NCBI Taxonomy" id="3134109"/>
    <lineage>
        <taxon>Bacteria</taxon>
        <taxon>Bacillati</taxon>
        <taxon>Actinomycetota</taxon>
        <taxon>Actinomycetes</taxon>
        <taxon>Kitasatosporales</taxon>
        <taxon>Streptomycetaceae</taxon>
        <taxon>Streptomyces</taxon>
    </lineage>
</organism>
<feature type="region of interest" description="Disordered" evidence="1">
    <location>
        <begin position="73"/>
        <end position="129"/>
    </location>
</feature>
<sequence>MVRLGLLLRRRDQAARALTLTLTFAGNSSWTKTRRLTEPSAHDDDLRALAYQLMDGAGLQRGRLTALSLKGEDLIGADQSPSRSASTTVAKPGWWPKPPSTASATSSAPASSALPPCSAAPHDPPHPRR</sequence>
<evidence type="ECO:0000313" key="4">
    <source>
        <dbReference type="Proteomes" id="UP001376459"/>
    </source>
</evidence>
<reference evidence="3 4" key="1">
    <citation type="submission" date="2024-03" db="EMBL/GenBank/DDBJ databases">
        <title>Novel Streptomyces species of biotechnological and ecological value are a feature of Machair soil.</title>
        <authorList>
            <person name="Prole J.R."/>
            <person name="Goodfellow M."/>
            <person name="Allenby N."/>
            <person name="Ward A.C."/>
        </authorList>
    </citation>
    <scope>NUCLEOTIDE SEQUENCE [LARGE SCALE GENOMIC DNA]</scope>
    <source>
        <strain evidence="3 4">MS1.AVA.1</strain>
    </source>
</reference>
<name>A0ABU8UVQ3_9ACTN</name>
<feature type="compositionally biased region" description="Polar residues" evidence="1">
    <location>
        <begin position="79"/>
        <end position="89"/>
    </location>
</feature>
<evidence type="ECO:0000313" key="3">
    <source>
        <dbReference type="EMBL" id="MEJ8672993.1"/>
    </source>
</evidence>
<gene>
    <name evidence="3" type="ORF">WKI71_45265</name>
</gene>
<protein>
    <recommendedName>
        <fullName evidence="2">DNA polymerase Y-family little finger domain-containing protein</fullName>
    </recommendedName>
</protein>
<evidence type="ECO:0000256" key="1">
    <source>
        <dbReference type="SAM" id="MobiDB-lite"/>
    </source>
</evidence>
<dbReference type="Pfam" id="PF11799">
    <property type="entry name" value="IMS_C"/>
    <property type="match status" value="1"/>
</dbReference>
<dbReference type="Proteomes" id="UP001376459">
    <property type="component" value="Unassembled WGS sequence"/>
</dbReference>
<keyword evidence="4" id="KW-1185">Reference proteome</keyword>
<proteinExistence type="predicted"/>
<feature type="compositionally biased region" description="Low complexity" evidence="1">
    <location>
        <begin position="100"/>
        <end position="121"/>
    </location>
</feature>
<dbReference type="EMBL" id="JBBKAK010000001">
    <property type="protein sequence ID" value="MEJ8672993.1"/>
    <property type="molecule type" value="Genomic_DNA"/>
</dbReference>
<evidence type="ECO:0000259" key="2">
    <source>
        <dbReference type="Pfam" id="PF11799"/>
    </source>
</evidence>